<evidence type="ECO:0000313" key="2">
    <source>
        <dbReference type="Proteomes" id="UP000267794"/>
    </source>
</evidence>
<evidence type="ECO:0000313" key="1">
    <source>
        <dbReference type="EMBL" id="AYE61450.1"/>
    </source>
</evidence>
<organism evidence="1 2">
    <name type="scientific">Lactobacillus helveticus</name>
    <name type="common">Lactobacillus suntoryeus</name>
    <dbReference type="NCBI Taxonomy" id="1587"/>
    <lineage>
        <taxon>Bacteria</taxon>
        <taxon>Bacillati</taxon>
        <taxon>Bacillota</taxon>
        <taxon>Bacilli</taxon>
        <taxon>Lactobacillales</taxon>
        <taxon>Lactobacillaceae</taxon>
        <taxon>Lactobacillus</taxon>
    </lineage>
</organism>
<dbReference type="RefSeq" id="WP_120357365.1">
    <property type="nucleotide sequence ID" value="NZ_CP017982.1"/>
</dbReference>
<dbReference type="EMBL" id="CP017982">
    <property type="protein sequence ID" value="AYE61450.1"/>
    <property type="molecule type" value="Genomic_DNA"/>
</dbReference>
<gene>
    <name evidence="1" type="ORF">BC335_0962</name>
</gene>
<dbReference type="Proteomes" id="UP000267794">
    <property type="component" value="Chromosome"/>
</dbReference>
<dbReference type="AlphaFoldDB" id="A0A386REA4"/>
<protein>
    <submittedName>
        <fullName evidence="1">Uncharacterized protein</fullName>
    </submittedName>
</protein>
<accession>A0A386REA4</accession>
<sequence>MAYETTDQLLTLPSHHWYKEHDGNLYKLLNVFNDDLERISDSGDKVAKWRGIFDAEGTTLDLFGKDISTYRPTKSDPPYRFLIYLKTLLARAQGTIPSIVKITGEALGTRQGLKIWKTGPPRHIAIQIPWDYVSELPVEKFLLENLQHMLALGYWLDYIVFRADTPLKLYIGVGTQDRWQTTARSKTIWWTGWKSRTSTNLYYGMHTSYKNYQRVKSSVSWWTGWKAQTSKHLYLAVIGRIADTSIWHTSASWSSNHKEEVHAGLSVGTKTITTTTQSIKTE</sequence>
<name>A0A386REA4_LACHE</name>
<reference evidence="1 2" key="1">
    <citation type="submission" date="2016-10" db="EMBL/GenBank/DDBJ databases">
        <title>Complete genomic sequencing of Lactobacillus helveticus LH99 and comparative genome analysis.</title>
        <authorList>
            <person name="Li N."/>
            <person name="You C."/>
            <person name="Liu Z."/>
        </authorList>
    </citation>
    <scope>NUCLEOTIDE SEQUENCE [LARGE SCALE GENOMIC DNA]</scope>
    <source>
        <strain evidence="1 2">LH99</strain>
    </source>
</reference>
<proteinExistence type="predicted"/>